<dbReference type="PROSITE" id="PS50294">
    <property type="entry name" value="WD_REPEATS_REGION"/>
    <property type="match status" value="2"/>
</dbReference>
<feature type="repeat" description="WD" evidence="3">
    <location>
        <begin position="425"/>
        <end position="468"/>
    </location>
</feature>
<comment type="caution">
    <text evidence="4">The sequence shown here is derived from an EMBL/GenBank/DDBJ whole genome shotgun (WGS) entry which is preliminary data.</text>
</comment>
<feature type="repeat" description="WD" evidence="3">
    <location>
        <begin position="152"/>
        <end position="195"/>
    </location>
</feature>
<dbReference type="EMBL" id="JAVRFH010000055">
    <property type="protein sequence ID" value="MDT0615183.1"/>
    <property type="molecule type" value="Genomic_DNA"/>
</dbReference>
<dbReference type="SUPFAM" id="SSF50978">
    <property type="entry name" value="WD40 repeat-like"/>
    <property type="match status" value="1"/>
</dbReference>
<keyword evidence="5" id="KW-1185">Reference proteome</keyword>
<evidence type="ECO:0000313" key="5">
    <source>
        <dbReference type="Proteomes" id="UP001180724"/>
    </source>
</evidence>
<dbReference type="PRINTS" id="PR00320">
    <property type="entry name" value="GPROTEINBRPT"/>
</dbReference>
<protein>
    <submittedName>
        <fullName evidence="4">Uncharacterized protein</fullName>
    </submittedName>
</protein>
<evidence type="ECO:0000256" key="2">
    <source>
        <dbReference type="ARBA" id="ARBA00022737"/>
    </source>
</evidence>
<dbReference type="InterPro" id="IPR036322">
    <property type="entry name" value="WD40_repeat_dom_sf"/>
</dbReference>
<accession>A0ABU3AZ38</accession>
<gene>
    <name evidence="4" type="ORF">RM812_34075</name>
</gene>
<keyword evidence="2" id="KW-0677">Repeat</keyword>
<reference evidence="4" key="1">
    <citation type="submission" date="2024-05" db="EMBL/GenBank/DDBJ databases">
        <title>30 novel species of actinomycetes from the DSMZ collection.</title>
        <authorList>
            <person name="Nouioui I."/>
        </authorList>
    </citation>
    <scope>NUCLEOTIDE SEQUENCE</scope>
    <source>
        <strain evidence="4">DSM 40712</strain>
    </source>
</reference>
<dbReference type="PANTHER" id="PTHR44019">
    <property type="entry name" value="WD REPEAT-CONTAINING PROTEIN 55"/>
    <property type="match status" value="1"/>
</dbReference>
<dbReference type="InterPro" id="IPR011047">
    <property type="entry name" value="Quinoprotein_ADH-like_sf"/>
</dbReference>
<dbReference type="InterPro" id="IPR015943">
    <property type="entry name" value="WD40/YVTN_repeat-like_dom_sf"/>
</dbReference>
<dbReference type="PROSITE" id="PS50082">
    <property type="entry name" value="WD_REPEATS_2"/>
    <property type="match status" value="4"/>
</dbReference>
<dbReference type="InterPro" id="IPR001680">
    <property type="entry name" value="WD40_rpt"/>
</dbReference>
<evidence type="ECO:0000313" key="4">
    <source>
        <dbReference type="EMBL" id="MDT0615183.1"/>
    </source>
</evidence>
<feature type="repeat" description="WD" evidence="3">
    <location>
        <begin position="469"/>
        <end position="512"/>
    </location>
</feature>
<dbReference type="InterPro" id="IPR050505">
    <property type="entry name" value="WDR55/POC1"/>
</dbReference>
<evidence type="ECO:0000256" key="1">
    <source>
        <dbReference type="ARBA" id="ARBA00022574"/>
    </source>
</evidence>
<dbReference type="SMART" id="SM00320">
    <property type="entry name" value="WD40"/>
    <property type="match status" value="8"/>
</dbReference>
<keyword evidence="1 3" id="KW-0853">WD repeat</keyword>
<dbReference type="InterPro" id="IPR019775">
    <property type="entry name" value="WD40_repeat_CS"/>
</dbReference>
<dbReference type="PROSITE" id="PS00678">
    <property type="entry name" value="WD_REPEATS_1"/>
    <property type="match status" value="4"/>
</dbReference>
<name>A0ABU3AZ38_9ACTN</name>
<proteinExistence type="predicted"/>
<evidence type="ECO:0000256" key="3">
    <source>
        <dbReference type="PROSITE-ProRule" id="PRU00221"/>
    </source>
</evidence>
<dbReference type="PANTHER" id="PTHR44019:SF8">
    <property type="entry name" value="POC1 CENTRIOLAR PROTEIN HOMOLOG"/>
    <property type="match status" value="1"/>
</dbReference>
<dbReference type="RefSeq" id="WP_311581944.1">
    <property type="nucleotide sequence ID" value="NZ_JAVRFH010000055.1"/>
</dbReference>
<feature type="repeat" description="WD" evidence="3">
    <location>
        <begin position="738"/>
        <end position="781"/>
    </location>
</feature>
<dbReference type="SUPFAM" id="SSF50998">
    <property type="entry name" value="Quinoprotein alcohol dehydrogenase-like"/>
    <property type="match status" value="1"/>
</dbReference>
<dbReference type="Pfam" id="PF00400">
    <property type="entry name" value="WD40"/>
    <property type="match status" value="4"/>
</dbReference>
<organism evidence="4 5">
    <name type="scientific">Streptomyces lancefieldiae</name>
    <dbReference type="NCBI Taxonomy" id="3075520"/>
    <lineage>
        <taxon>Bacteria</taxon>
        <taxon>Bacillati</taxon>
        <taxon>Actinomycetota</taxon>
        <taxon>Actinomycetes</taxon>
        <taxon>Kitasatosporales</taxon>
        <taxon>Streptomycetaceae</taxon>
        <taxon>Streptomyces</taxon>
    </lineage>
</organism>
<dbReference type="Proteomes" id="UP001180724">
    <property type="component" value="Unassembled WGS sequence"/>
</dbReference>
<dbReference type="InterPro" id="IPR020472">
    <property type="entry name" value="WD40_PAC1"/>
</dbReference>
<sequence length="826" mass="88449">MSRDEEAVFRRLLSSLPRSGAGRRWDLADPYLRRHAAEHAARVGGDLLGELFSDGEYLVNADPRSVTSALSPFRDVYGGFIQQLLDVYCASVSWHQRVDPGARRQILALDALRLGHRDLAASMERLPGGRVLPWHCVWSSATNVSPSAGATMTGHAEAITALTVTEVAGGLVAATGSKDRTARIWDLTTGRTRHVLLHGSPVTSLASTLLDGRPVLVTGSDRITRWDLSTGHPLGSVSVGSPVRQLALDDSGLIALATETFPYVADLRAESEPPRPVRAAGQRVRFVAVCREGSSRFALAVTEGSYVSAFALPGGELRYRNVLRRSGDTADRITALAARDIEGQTVAVVGHESGACTAFHAHSGLLVHSLLHPAVTEGRRPRGVRNEVDSIEIHPSAHGWRAVAGHRDGMLRTWDLGSGGLLREERAHAGSVTDLVTTIVNGRRVLLTASEDDTVRSWDAETGELRDVLAGHTSGVTRVAPALSGTRPVAVTVSKDRTVRTWDLRNRRPARLPGEHPNWVRTLGLHRIDGRLYAVTSCRDASIRVLDADTGENVREFTDPDGQPLQAADVLTDSRFTWIAAGGEQGRLHLWEYGTPEPRESTGRGPSAVTALAILARDKLGFQVVAGRNDGALAVWYPGTGEEPRLLAPPGRGRDAGVSALAVAATARGTVLLCGAYDGTCRTLLLRDGRQLHSHRYETPVKAVAIGSVAGEPVTAAGDDSGRITLRRLDDGTVLRTLPGHTGPVRSLAFSRVGHVDALVSGSSDGTVRIWETSTGTPLHRIDLPDYVQTVAHADGVLAIGYGREVSVFAPSNQPTPPEHRAEGSR</sequence>
<dbReference type="Gene3D" id="2.130.10.10">
    <property type="entry name" value="YVTN repeat-like/Quinoprotein amine dehydrogenase"/>
    <property type="match status" value="3"/>
</dbReference>